<dbReference type="RefSeq" id="WP_082035206.1">
    <property type="nucleotide sequence ID" value="NZ_CP150143.1"/>
</dbReference>
<keyword evidence="1" id="KW-0732">Signal</keyword>
<feature type="chain" id="PRO_5045845726" evidence="1">
    <location>
        <begin position="21"/>
        <end position="370"/>
    </location>
</feature>
<name>A0ABU9JXH8_9BACI</name>
<dbReference type="InterPro" id="IPR014044">
    <property type="entry name" value="CAP_dom"/>
</dbReference>
<evidence type="ECO:0000313" key="4">
    <source>
        <dbReference type="EMBL" id="MEL3957561.1"/>
    </source>
</evidence>
<proteinExistence type="predicted"/>
<dbReference type="PANTHER" id="PTHR31157:SF1">
    <property type="entry name" value="SCP DOMAIN-CONTAINING PROTEIN"/>
    <property type="match status" value="1"/>
</dbReference>
<sequence>MRVILIIAALVLLFSFTNNADQETNSFIDQLKEGISDLTDQINLSEIKEDINDIIYGITDSINEMTEDDPKNNDKAEEITLNAPEQQTFSIANIELGSSKQDVENMYGQPKRVSLNEYHTNWHTYHENYQNFFMVAYNKDGKVAGLFTNQNLISSANGIGIGTGKEEVLSKMGTEPLTSIQKGVVRYNLPEDREYDIFHKDNSYITIFYDIHENNTVTAIQIISESLENERADMYTDGSQALKEGFEYQLFDLTNAERVKHNLSPLTWDERVRITARKHSDDMAANAYFSHTNPKGQDPFDRMAADQITFILAGENLAYGQFSSIFAHEGLLNSLGHRKNILEKDYEYLGVGVAFNTNAEPYYTENFYAK</sequence>
<feature type="domain" description="SCP" evidence="2">
    <location>
        <begin position="251"/>
        <end position="360"/>
    </location>
</feature>
<dbReference type="PANTHER" id="PTHR31157">
    <property type="entry name" value="SCP DOMAIN-CONTAINING PROTEIN"/>
    <property type="match status" value="1"/>
</dbReference>
<dbReference type="InterPro" id="IPR029410">
    <property type="entry name" value="CAP_assoc"/>
</dbReference>
<dbReference type="Gene3D" id="3.40.33.10">
    <property type="entry name" value="CAP"/>
    <property type="match status" value="1"/>
</dbReference>
<comment type="caution">
    <text evidence="4">The sequence shown here is derived from an EMBL/GenBank/DDBJ whole genome shotgun (WGS) entry which is preliminary data.</text>
</comment>
<dbReference type="SUPFAM" id="SSF55797">
    <property type="entry name" value="PR-1-like"/>
    <property type="match status" value="1"/>
</dbReference>
<dbReference type="Pfam" id="PF14504">
    <property type="entry name" value="CAP_assoc_N"/>
    <property type="match status" value="1"/>
</dbReference>
<dbReference type="Pfam" id="PF00188">
    <property type="entry name" value="CAP"/>
    <property type="match status" value="1"/>
</dbReference>
<dbReference type="Proteomes" id="UP001459714">
    <property type="component" value="Unassembled WGS sequence"/>
</dbReference>
<accession>A0ABU9JXH8</accession>
<dbReference type="CDD" id="cd05379">
    <property type="entry name" value="CAP_bacterial"/>
    <property type="match status" value="1"/>
</dbReference>
<keyword evidence="5" id="KW-1185">Reference proteome</keyword>
<feature type="signal peptide" evidence="1">
    <location>
        <begin position="1"/>
        <end position="20"/>
    </location>
</feature>
<feature type="domain" description="CAP-associated" evidence="3">
    <location>
        <begin position="96"/>
        <end position="231"/>
    </location>
</feature>
<evidence type="ECO:0000313" key="5">
    <source>
        <dbReference type="Proteomes" id="UP001459714"/>
    </source>
</evidence>
<reference evidence="4 5" key="1">
    <citation type="submission" date="2024-03" db="EMBL/GenBank/DDBJ databases">
        <title>Bacilli Hybrid Assemblies.</title>
        <authorList>
            <person name="Kovac J."/>
        </authorList>
    </citation>
    <scope>NUCLEOTIDE SEQUENCE [LARGE SCALE GENOMIC DNA]</scope>
    <source>
        <strain evidence="4 5">FSL M8-0022</strain>
    </source>
</reference>
<evidence type="ECO:0000256" key="1">
    <source>
        <dbReference type="SAM" id="SignalP"/>
    </source>
</evidence>
<dbReference type="EMBL" id="JBBYAK010000001">
    <property type="protein sequence ID" value="MEL3957561.1"/>
    <property type="molecule type" value="Genomic_DNA"/>
</dbReference>
<evidence type="ECO:0000259" key="3">
    <source>
        <dbReference type="Pfam" id="PF14504"/>
    </source>
</evidence>
<dbReference type="GeneID" id="92961130"/>
<organism evidence="4 5">
    <name type="scientific">Caldifermentibacillus hisashii</name>
    <dbReference type="NCBI Taxonomy" id="996558"/>
    <lineage>
        <taxon>Bacteria</taxon>
        <taxon>Bacillati</taxon>
        <taxon>Bacillota</taxon>
        <taxon>Bacilli</taxon>
        <taxon>Bacillales</taxon>
        <taxon>Bacillaceae</taxon>
        <taxon>Caldifermentibacillus</taxon>
    </lineage>
</organism>
<dbReference type="InterPro" id="IPR035940">
    <property type="entry name" value="CAP_sf"/>
</dbReference>
<protein>
    <submittedName>
        <fullName evidence="4">CAP-associated domain-containing protein</fullName>
    </submittedName>
</protein>
<evidence type="ECO:0000259" key="2">
    <source>
        <dbReference type="Pfam" id="PF00188"/>
    </source>
</evidence>
<gene>
    <name evidence="4" type="ORF">NST17_10195</name>
</gene>